<comment type="subunit">
    <text evidence="12">Interacts with Orco. Complexes exist early in the endomembrane system in olfactory sensory neurons (OSNs), coupling these complexes to the conserved ciliary trafficking pathway.</text>
</comment>
<name>A0A1B3B7C3_SCAPY</name>
<dbReference type="AlphaFoldDB" id="A0A1B3B7C3"/>
<feature type="non-terminal residue" evidence="14">
    <location>
        <position position="1"/>
    </location>
</feature>
<feature type="chain" id="PRO_5008543943" evidence="13">
    <location>
        <begin position="20"/>
        <end position="131"/>
    </location>
</feature>
<evidence type="ECO:0000256" key="5">
    <source>
        <dbReference type="ARBA" id="ARBA00022725"/>
    </source>
</evidence>
<keyword evidence="5" id="KW-0552">Olfaction</keyword>
<evidence type="ECO:0000256" key="10">
    <source>
        <dbReference type="ARBA" id="ARBA00037764"/>
    </source>
</evidence>
<dbReference type="InterPro" id="IPR004117">
    <property type="entry name" value="7tm6_olfct_rcpt"/>
</dbReference>
<evidence type="ECO:0000256" key="13">
    <source>
        <dbReference type="SAM" id="SignalP"/>
    </source>
</evidence>
<evidence type="ECO:0000256" key="12">
    <source>
        <dbReference type="ARBA" id="ARBA00038679"/>
    </source>
</evidence>
<keyword evidence="7" id="KW-0472">Membrane</keyword>
<proteinExistence type="evidence at transcript level"/>
<dbReference type="EMBL" id="KU291853">
    <property type="protein sequence ID" value="AOE48103.1"/>
    <property type="molecule type" value="mRNA"/>
</dbReference>
<evidence type="ECO:0000256" key="3">
    <source>
        <dbReference type="ARBA" id="ARBA00022606"/>
    </source>
</evidence>
<dbReference type="GO" id="GO:0007165">
    <property type="term" value="P:signal transduction"/>
    <property type="evidence" value="ECO:0007669"/>
    <property type="project" value="UniProtKB-KW"/>
</dbReference>
<reference evidence="14" key="2">
    <citation type="journal article" date="2016" name="PLoS ONE">
        <title>Molecular Characterization and Sex Distribution of Chemosensory Receptor Gene Family Based on Transcriptome Analysis of Scaeva pyrastri.</title>
        <authorList>
            <person name="Li X.M."/>
            <person name="Zhu X.Y."/>
            <person name="He P."/>
            <person name="Xu L."/>
            <person name="Sun L."/>
            <person name="Chen L."/>
            <person name="Wang Z.Q."/>
            <person name="Deng D.G."/>
            <person name="Zhang Y.N."/>
        </authorList>
    </citation>
    <scope>NUCLEOTIDE SEQUENCE</scope>
</reference>
<evidence type="ECO:0000256" key="1">
    <source>
        <dbReference type="ARBA" id="ARBA00004651"/>
    </source>
</evidence>
<dbReference type="GO" id="GO:0004984">
    <property type="term" value="F:olfactory receptor activity"/>
    <property type="evidence" value="ECO:0007669"/>
    <property type="project" value="InterPro"/>
</dbReference>
<evidence type="ECO:0000256" key="11">
    <source>
        <dbReference type="ARBA" id="ARBA00037946"/>
    </source>
</evidence>
<organism evidence="14">
    <name type="scientific">Scaeva pyrastri</name>
    <name type="common">Hoverfly</name>
    <name type="synonym">Musca pyrastri</name>
    <dbReference type="NCBI Taxonomy" id="219539"/>
    <lineage>
        <taxon>Eukaryota</taxon>
        <taxon>Metazoa</taxon>
        <taxon>Ecdysozoa</taxon>
        <taxon>Arthropoda</taxon>
        <taxon>Hexapoda</taxon>
        <taxon>Insecta</taxon>
        <taxon>Pterygota</taxon>
        <taxon>Neoptera</taxon>
        <taxon>Endopterygota</taxon>
        <taxon>Diptera</taxon>
        <taxon>Brachycera</taxon>
        <taxon>Muscomorpha</taxon>
        <taxon>Syrphoidea</taxon>
        <taxon>Syrphidae</taxon>
        <taxon>Syrphinae</taxon>
        <taxon>Syrphini</taxon>
        <taxon>Scaeva</taxon>
    </lineage>
</organism>
<evidence type="ECO:0000256" key="6">
    <source>
        <dbReference type="ARBA" id="ARBA00022989"/>
    </source>
</evidence>
<sequence length="131" mass="14949">MSFPFFMQVLLSALVLCFSGYQTSSISPRENPGQFLAMGDFLVVIGIQMFLPCYYGNQVTIESGKMSEALYNSNWMDLPENSKKVIRLYMEFLKEPVYVRAGKFFDIGLPTFGKTINNAYSYFALLLQMNN</sequence>
<dbReference type="PANTHER" id="PTHR21137">
    <property type="entry name" value="ODORANT RECEPTOR"/>
    <property type="match status" value="1"/>
</dbReference>
<keyword evidence="3" id="KW-0716">Sensory transduction</keyword>
<evidence type="ECO:0000256" key="4">
    <source>
        <dbReference type="ARBA" id="ARBA00022692"/>
    </source>
</evidence>
<dbReference type="PANTHER" id="PTHR21137:SF37">
    <property type="entry name" value="ODORANT RECEPTOR 46A, ISOFORM B-RELATED"/>
    <property type="match status" value="1"/>
</dbReference>
<keyword evidence="4" id="KW-0812">Transmembrane</keyword>
<keyword evidence="9" id="KW-0807">Transducer</keyword>
<feature type="signal peptide" evidence="13">
    <location>
        <begin position="1"/>
        <end position="19"/>
    </location>
</feature>
<dbReference type="GO" id="GO:0005886">
    <property type="term" value="C:plasma membrane"/>
    <property type="evidence" value="ECO:0007669"/>
    <property type="project" value="UniProtKB-SubCell"/>
</dbReference>
<keyword evidence="13" id="KW-0732">Signal</keyword>
<dbReference type="Pfam" id="PF02949">
    <property type="entry name" value="7tm_6"/>
    <property type="match status" value="1"/>
</dbReference>
<evidence type="ECO:0000313" key="14">
    <source>
        <dbReference type="EMBL" id="AOE48103.1"/>
    </source>
</evidence>
<evidence type="ECO:0000256" key="9">
    <source>
        <dbReference type="ARBA" id="ARBA00023224"/>
    </source>
</evidence>
<keyword evidence="2" id="KW-1003">Cell membrane</keyword>
<protein>
    <submittedName>
        <fullName evidence="14">Putative odorant receptor OR37</fullName>
    </submittedName>
</protein>
<dbReference type="GO" id="GO:0005549">
    <property type="term" value="F:odorant binding"/>
    <property type="evidence" value="ECO:0007669"/>
    <property type="project" value="InterPro"/>
</dbReference>
<reference evidence="14" key="1">
    <citation type="submission" date="2015-12" db="EMBL/GenBank/DDBJ databases">
        <authorList>
            <person name="Shamseldin A."/>
            <person name="Moawad H."/>
            <person name="Abd El-Rahim W.M."/>
            <person name="Sadowsky M.J."/>
        </authorList>
    </citation>
    <scope>NUCLEOTIDE SEQUENCE</scope>
</reference>
<evidence type="ECO:0000256" key="2">
    <source>
        <dbReference type="ARBA" id="ARBA00022475"/>
    </source>
</evidence>
<comment type="function">
    <text evidence="10">Odorant receptor which mediates acceptance or avoidance behavior, depending on its substrates. The odorant receptor repertoire encodes a large collection of odor stimuli that vary widely in identity, intensity, and duration. May form a complex with Orco to form odorant-sensing units, providing sensitive and prolonged odorant signaling and calcium permeability.</text>
</comment>
<comment type="subcellular location">
    <subcellularLocation>
        <location evidence="1">Cell membrane</location>
        <topology evidence="1">Multi-pass membrane protein</topology>
    </subcellularLocation>
</comment>
<keyword evidence="8 14" id="KW-0675">Receptor</keyword>
<evidence type="ECO:0000256" key="8">
    <source>
        <dbReference type="ARBA" id="ARBA00023170"/>
    </source>
</evidence>
<accession>A0A1B3B7C3</accession>
<evidence type="ECO:0000256" key="7">
    <source>
        <dbReference type="ARBA" id="ARBA00023136"/>
    </source>
</evidence>
<keyword evidence="6" id="KW-1133">Transmembrane helix</keyword>
<comment type="similarity">
    <text evidence="11">Belongs to the insect chemoreceptor superfamily. Heteromeric odorant receptor channel (TC 1.A.69) family. Or2a subfamily.</text>
</comment>